<keyword evidence="3" id="KW-1185">Reference proteome</keyword>
<dbReference type="Proteomes" id="UP000501690">
    <property type="component" value="Linkage Group LG5"/>
</dbReference>
<organism evidence="2 3">
    <name type="scientific">Vigna unguiculata</name>
    <name type="common">Cowpea</name>
    <dbReference type="NCBI Taxonomy" id="3917"/>
    <lineage>
        <taxon>Eukaryota</taxon>
        <taxon>Viridiplantae</taxon>
        <taxon>Streptophyta</taxon>
        <taxon>Embryophyta</taxon>
        <taxon>Tracheophyta</taxon>
        <taxon>Spermatophyta</taxon>
        <taxon>Magnoliopsida</taxon>
        <taxon>eudicotyledons</taxon>
        <taxon>Gunneridae</taxon>
        <taxon>Pentapetalae</taxon>
        <taxon>rosids</taxon>
        <taxon>fabids</taxon>
        <taxon>Fabales</taxon>
        <taxon>Fabaceae</taxon>
        <taxon>Papilionoideae</taxon>
        <taxon>50 kb inversion clade</taxon>
        <taxon>NPAAA clade</taxon>
        <taxon>indigoferoid/millettioid clade</taxon>
        <taxon>Phaseoleae</taxon>
        <taxon>Vigna</taxon>
    </lineage>
</organism>
<evidence type="ECO:0000256" key="1">
    <source>
        <dbReference type="SAM" id="Phobius"/>
    </source>
</evidence>
<keyword evidence="1" id="KW-0812">Transmembrane</keyword>
<sequence length="85" mass="9678">MISSVICFHRFFTSAASFTDHSPFPLREREFGNVLPNWLSSCGNQSSSFQLGAWRSSKMSISVHFLLQMFASILSLILIEFLRLC</sequence>
<evidence type="ECO:0000313" key="3">
    <source>
        <dbReference type="Proteomes" id="UP000501690"/>
    </source>
</evidence>
<accession>A0A4D6LXU2</accession>
<keyword evidence="1" id="KW-1133">Transmembrane helix</keyword>
<name>A0A4D6LXU2_VIGUN</name>
<gene>
    <name evidence="2" type="ORF">DEO72_LG5g1229</name>
</gene>
<feature type="transmembrane region" description="Helical" evidence="1">
    <location>
        <begin position="61"/>
        <end position="82"/>
    </location>
</feature>
<dbReference type="EMBL" id="CP039349">
    <property type="protein sequence ID" value="QCD93158.1"/>
    <property type="molecule type" value="Genomic_DNA"/>
</dbReference>
<keyword evidence="1" id="KW-0472">Membrane</keyword>
<evidence type="ECO:0000313" key="2">
    <source>
        <dbReference type="EMBL" id="QCD93158.1"/>
    </source>
</evidence>
<proteinExistence type="predicted"/>
<reference evidence="2 3" key="1">
    <citation type="submission" date="2019-04" db="EMBL/GenBank/DDBJ databases">
        <title>An improved genome assembly and genetic linkage map for asparagus bean, Vigna unguiculata ssp. sesquipedialis.</title>
        <authorList>
            <person name="Xia Q."/>
            <person name="Zhang R."/>
            <person name="Dong Y."/>
        </authorList>
    </citation>
    <scope>NUCLEOTIDE SEQUENCE [LARGE SCALE GENOMIC DNA]</scope>
    <source>
        <tissue evidence="2">Leaf</tissue>
    </source>
</reference>
<dbReference type="AlphaFoldDB" id="A0A4D6LXU2"/>
<protein>
    <submittedName>
        <fullName evidence="2">Uncharacterized protein</fullName>
    </submittedName>
</protein>